<evidence type="ECO:0000256" key="2">
    <source>
        <dbReference type="SAM" id="Coils"/>
    </source>
</evidence>
<dbReference type="SUPFAM" id="SSF55785">
    <property type="entry name" value="PYP-like sensor domain (PAS domain)"/>
    <property type="match status" value="1"/>
</dbReference>
<dbReference type="Gene3D" id="3.40.50.2300">
    <property type="match status" value="1"/>
</dbReference>
<accession>A0ABM7VE44</accession>
<protein>
    <recommendedName>
        <fullName evidence="3">Response regulatory domain-containing protein</fullName>
    </recommendedName>
</protein>
<feature type="coiled-coil region" evidence="2">
    <location>
        <begin position="234"/>
        <end position="261"/>
    </location>
</feature>
<name>A0ABM7VE44_9BACT</name>
<dbReference type="InterPro" id="IPR052893">
    <property type="entry name" value="TCS_response_regulator"/>
</dbReference>
<dbReference type="InterPro" id="IPR011006">
    <property type="entry name" value="CheY-like_superfamily"/>
</dbReference>
<dbReference type="PROSITE" id="PS50110">
    <property type="entry name" value="RESPONSE_REGULATORY"/>
    <property type="match status" value="1"/>
</dbReference>
<evidence type="ECO:0000313" key="5">
    <source>
        <dbReference type="Proteomes" id="UP001354989"/>
    </source>
</evidence>
<dbReference type="Pfam" id="PF00072">
    <property type="entry name" value="Response_reg"/>
    <property type="match status" value="1"/>
</dbReference>
<keyword evidence="2" id="KW-0175">Coiled coil</keyword>
<dbReference type="InterPro" id="IPR035965">
    <property type="entry name" value="PAS-like_dom_sf"/>
</dbReference>
<dbReference type="SMART" id="SM00448">
    <property type="entry name" value="REC"/>
    <property type="match status" value="1"/>
</dbReference>
<feature type="domain" description="Response regulatory" evidence="3">
    <location>
        <begin position="330"/>
        <end position="449"/>
    </location>
</feature>
<keyword evidence="5" id="KW-1185">Reference proteome</keyword>
<evidence type="ECO:0000313" key="4">
    <source>
        <dbReference type="EMBL" id="BDC99195.1"/>
    </source>
</evidence>
<evidence type="ECO:0000259" key="3">
    <source>
        <dbReference type="PROSITE" id="PS50110"/>
    </source>
</evidence>
<proteinExistence type="predicted"/>
<evidence type="ECO:0000256" key="1">
    <source>
        <dbReference type="PROSITE-ProRule" id="PRU00169"/>
    </source>
</evidence>
<organism evidence="4 5">
    <name type="scientific">Persicobacter psychrovividus</name>
    <dbReference type="NCBI Taxonomy" id="387638"/>
    <lineage>
        <taxon>Bacteria</taxon>
        <taxon>Pseudomonadati</taxon>
        <taxon>Bacteroidota</taxon>
        <taxon>Cytophagia</taxon>
        <taxon>Cytophagales</taxon>
        <taxon>Persicobacteraceae</taxon>
        <taxon>Persicobacter</taxon>
    </lineage>
</organism>
<dbReference type="Gene3D" id="3.30.450.20">
    <property type="entry name" value="PAS domain"/>
    <property type="match status" value="1"/>
</dbReference>
<dbReference type="PANTHER" id="PTHR44520:SF2">
    <property type="entry name" value="RESPONSE REGULATOR RCP1"/>
    <property type="match status" value="1"/>
</dbReference>
<dbReference type="PANTHER" id="PTHR44520">
    <property type="entry name" value="RESPONSE REGULATOR RCP1-RELATED"/>
    <property type="match status" value="1"/>
</dbReference>
<keyword evidence="1" id="KW-0597">Phosphoprotein</keyword>
<dbReference type="SUPFAM" id="SSF47384">
    <property type="entry name" value="Homodimeric domain of signal transducing histidine kinase"/>
    <property type="match status" value="1"/>
</dbReference>
<dbReference type="NCBIfam" id="TIGR00229">
    <property type="entry name" value="sensory_box"/>
    <property type="match status" value="1"/>
</dbReference>
<dbReference type="Proteomes" id="UP001354989">
    <property type="component" value="Chromosome"/>
</dbReference>
<dbReference type="RefSeq" id="WP_338396649.1">
    <property type="nucleotide sequence ID" value="NZ_AP025292.1"/>
</dbReference>
<dbReference type="InterPro" id="IPR001789">
    <property type="entry name" value="Sig_transdc_resp-reg_receiver"/>
</dbReference>
<gene>
    <name evidence="4" type="ORF">PEPS_14760</name>
</gene>
<reference evidence="4 5" key="1">
    <citation type="submission" date="2021-12" db="EMBL/GenBank/DDBJ databases">
        <title>Genome sequencing of bacteria with rrn-lacking chromosome and rrn-plasmid.</title>
        <authorList>
            <person name="Anda M."/>
            <person name="Iwasaki W."/>
        </authorList>
    </citation>
    <scope>NUCLEOTIDE SEQUENCE [LARGE SCALE GENOMIC DNA]</scope>
    <source>
        <strain evidence="4 5">NBRC 101262</strain>
    </source>
</reference>
<dbReference type="InterPro" id="IPR000014">
    <property type="entry name" value="PAS"/>
</dbReference>
<dbReference type="InterPro" id="IPR036097">
    <property type="entry name" value="HisK_dim/P_sf"/>
</dbReference>
<feature type="modified residue" description="4-aspartylphosphate" evidence="1">
    <location>
        <position position="383"/>
    </location>
</feature>
<dbReference type="SUPFAM" id="SSF52172">
    <property type="entry name" value="CheY-like"/>
    <property type="match status" value="1"/>
</dbReference>
<dbReference type="EMBL" id="AP025292">
    <property type="protein sequence ID" value="BDC99195.1"/>
    <property type="molecule type" value="Genomic_DNA"/>
</dbReference>
<sequence>MKEEFLIESLATTIDVLPLPTIIYQPENNKIQLCNQSASELLDDGLSDYFEQELPVLFTKINQNSQLSEGTHTVNFNRKPPFTHIYIKYKCISDHLFCLQFTPITSQSCVQEEKQLLESNIKSIIESTQDIIFSLDNNFCYTEFNRNHYLTMKKIYGKDIEIGENILSYMRVNGDHIKAQTDIQRSLDGEQYSVVQVYGDQKYERTYFEASYNPIYNNGEIVGCSVFVKDISDNIHTQEKLQELNDSLSKQNEQLRKYQFINSHQVRAKLSSIIGLVQIMLEDQPEDENVNLLFQSAQGLDDHIHELNDLLNKERKPFQFKDLHMNALTNIWMIDDDALHHKISTKMVELYNPELSITSFFSAKEALKQLHDRAELPDLIVLDLNMPGMNGWEFLVHYEQLAFAIPIHILTSSIDFEDKIRSTNFACVKGFTSKPLNMDNLQEILAINAEESLTNIIP</sequence>